<evidence type="ECO:0000313" key="3">
    <source>
        <dbReference type="EMBL" id="MFF3571528.1"/>
    </source>
</evidence>
<accession>A0ABW6S5F5</accession>
<evidence type="ECO:0000313" key="4">
    <source>
        <dbReference type="Proteomes" id="UP001601992"/>
    </source>
</evidence>
<dbReference type="InterPro" id="IPR015797">
    <property type="entry name" value="NUDIX_hydrolase-like_dom_sf"/>
</dbReference>
<name>A0ABW6S5F5_9NOCA</name>
<dbReference type="Pfam" id="PF00293">
    <property type="entry name" value="NUDIX"/>
    <property type="match status" value="1"/>
</dbReference>
<feature type="region of interest" description="Disordered" evidence="1">
    <location>
        <begin position="1"/>
        <end position="24"/>
    </location>
</feature>
<dbReference type="Proteomes" id="UP001601992">
    <property type="component" value="Unassembled WGS sequence"/>
</dbReference>
<dbReference type="RefSeq" id="WP_387405425.1">
    <property type="nucleotide sequence ID" value="NZ_JBIAQY010000010.1"/>
</dbReference>
<dbReference type="SUPFAM" id="SSF55811">
    <property type="entry name" value="Nudix"/>
    <property type="match status" value="1"/>
</dbReference>
<organism evidence="3 4">
    <name type="scientific">Nocardia jiangxiensis</name>
    <dbReference type="NCBI Taxonomy" id="282685"/>
    <lineage>
        <taxon>Bacteria</taxon>
        <taxon>Bacillati</taxon>
        <taxon>Actinomycetota</taxon>
        <taxon>Actinomycetes</taxon>
        <taxon>Mycobacteriales</taxon>
        <taxon>Nocardiaceae</taxon>
        <taxon>Nocardia</taxon>
    </lineage>
</organism>
<comment type="caution">
    <text evidence="3">The sequence shown here is derived from an EMBL/GenBank/DDBJ whole genome shotgun (WGS) entry which is preliminary data.</text>
</comment>
<dbReference type="Gene3D" id="3.90.79.10">
    <property type="entry name" value="Nucleoside Triphosphate Pyrophosphohydrolase"/>
    <property type="match status" value="1"/>
</dbReference>
<evidence type="ECO:0000256" key="1">
    <source>
        <dbReference type="SAM" id="MobiDB-lite"/>
    </source>
</evidence>
<keyword evidence="4" id="KW-1185">Reference proteome</keyword>
<feature type="region of interest" description="Disordered" evidence="1">
    <location>
        <begin position="38"/>
        <end position="61"/>
    </location>
</feature>
<dbReference type="EMBL" id="JBIAQY010000010">
    <property type="protein sequence ID" value="MFF3571528.1"/>
    <property type="molecule type" value="Genomic_DNA"/>
</dbReference>
<protein>
    <submittedName>
        <fullName evidence="3">NUDIX domain-containing protein</fullName>
    </submittedName>
</protein>
<reference evidence="3 4" key="1">
    <citation type="submission" date="2024-10" db="EMBL/GenBank/DDBJ databases">
        <title>The Natural Products Discovery Center: Release of the First 8490 Sequenced Strains for Exploring Actinobacteria Biosynthetic Diversity.</title>
        <authorList>
            <person name="Kalkreuter E."/>
            <person name="Kautsar S.A."/>
            <person name="Yang D."/>
            <person name="Bader C.D."/>
            <person name="Teijaro C.N."/>
            <person name="Fluegel L."/>
            <person name="Davis C.M."/>
            <person name="Simpson J.R."/>
            <person name="Lauterbach L."/>
            <person name="Steele A.D."/>
            <person name="Gui C."/>
            <person name="Meng S."/>
            <person name="Li G."/>
            <person name="Viehrig K."/>
            <person name="Ye F."/>
            <person name="Su P."/>
            <person name="Kiefer A.F."/>
            <person name="Nichols A."/>
            <person name="Cepeda A.J."/>
            <person name="Yan W."/>
            <person name="Fan B."/>
            <person name="Jiang Y."/>
            <person name="Adhikari A."/>
            <person name="Zheng C.-J."/>
            <person name="Schuster L."/>
            <person name="Cowan T.M."/>
            <person name="Smanski M.J."/>
            <person name="Chevrette M.G."/>
            <person name="De Carvalho L.P.S."/>
            <person name="Shen B."/>
        </authorList>
    </citation>
    <scope>NUCLEOTIDE SEQUENCE [LARGE SCALE GENOMIC DNA]</scope>
    <source>
        <strain evidence="3 4">NPDC002593</strain>
    </source>
</reference>
<feature type="domain" description="Nudix hydrolase" evidence="2">
    <location>
        <begin position="18"/>
        <end position="61"/>
    </location>
</feature>
<evidence type="ECO:0000259" key="2">
    <source>
        <dbReference type="PROSITE" id="PS51462"/>
    </source>
</evidence>
<dbReference type="InterPro" id="IPR000086">
    <property type="entry name" value="NUDIX_hydrolase_dom"/>
</dbReference>
<dbReference type="PROSITE" id="PS51462">
    <property type="entry name" value="NUDIX"/>
    <property type="match status" value="1"/>
</dbReference>
<proteinExistence type="predicted"/>
<sequence>MGSRRDYYKDPNAPEPNSLTPGASALVVDDSGRVLMQQRGDSGNWSLPGGTMEIGETLEQW</sequence>
<gene>
    <name evidence="3" type="ORF">ACFYXQ_27485</name>
</gene>